<feature type="transmembrane region" description="Helical" evidence="8">
    <location>
        <begin position="32"/>
        <end position="56"/>
    </location>
</feature>
<accession>A0ABZ0HTX2</accession>
<feature type="transmembrane region" description="Helical" evidence="8">
    <location>
        <begin position="68"/>
        <end position="88"/>
    </location>
</feature>
<evidence type="ECO:0000256" key="3">
    <source>
        <dbReference type="ARBA" id="ARBA00022679"/>
    </source>
</evidence>
<dbReference type="Pfam" id="PF02397">
    <property type="entry name" value="Bac_transf"/>
    <property type="match status" value="1"/>
</dbReference>
<dbReference type="InterPro" id="IPR003362">
    <property type="entry name" value="Bact_transf"/>
</dbReference>
<name>A0ABZ0HTX2_9HYPH</name>
<keyword evidence="11" id="KW-1185">Reference proteome</keyword>
<dbReference type="Pfam" id="PF13727">
    <property type="entry name" value="CoA_binding_3"/>
    <property type="match status" value="1"/>
</dbReference>
<feature type="transmembrane region" description="Helical" evidence="8">
    <location>
        <begin position="100"/>
        <end position="121"/>
    </location>
</feature>
<dbReference type="NCBIfam" id="TIGR03023">
    <property type="entry name" value="WcaJ_sugtrans"/>
    <property type="match status" value="1"/>
</dbReference>
<dbReference type="InterPro" id="IPR017475">
    <property type="entry name" value="EPS_sugar_tfrase"/>
</dbReference>
<evidence type="ECO:0000256" key="2">
    <source>
        <dbReference type="ARBA" id="ARBA00006464"/>
    </source>
</evidence>
<evidence type="ECO:0000313" key="11">
    <source>
        <dbReference type="Proteomes" id="UP001626536"/>
    </source>
</evidence>
<evidence type="ECO:0000259" key="9">
    <source>
        <dbReference type="Pfam" id="PF02397"/>
    </source>
</evidence>
<evidence type="ECO:0000256" key="1">
    <source>
        <dbReference type="ARBA" id="ARBA00004141"/>
    </source>
</evidence>
<evidence type="ECO:0000256" key="7">
    <source>
        <dbReference type="ARBA" id="ARBA00023169"/>
    </source>
</evidence>
<gene>
    <name evidence="10" type="ORF">RZS28_16235</name>
</gene>
<dbReference type="PANTHER" id="PTHR30576:SF21">
    <property type="entry name" value="UDP-GLUCOSE:UNDECAPRENYL-PHOSPHATE GLUCOSE-1-PHOSPHATE TRANSFERASE"/>
    <property type="match status" value="1"/>
</dbReference>
<dbReference type="EMBL" id="CP136862">
    <property type="protein sequence ID" value="WOJ89326.1"/>
    <property type="molecule type" value="Genomic_DNA"/>
</dbReference>
<comment type="subcellular location">
    <subcellularLocation>
        <location evidence="1">Membrane</location>
        <topology evidence="1">Multi-pass membrane protein</topology>
    </subcellularLocation>
</comment>
<dbReference type="Proteomes" id="UP001626536">
    <property type="component" value="Chromosome"/>
</dbReference>
<evidence type="ECO:0000256" key="4">
    <source>
        <dbReference type="ARBA" id="ARBA00022692"/>
    </source>
</evidence>
<dbReference type="InterPro" id="IPR017473">
    <property type="entry name" value="Undecaprenyl-P_gluc_Ptfrase"/>
</dbReference>
<keyword evidence="4 8" id="KW-0812">Transmembrane</keyword>
<feature type="transmembrane region" description="Helical" evidence="8">
    <location>
        <begin position="127"/>
        <end position="150"/>
    </location>
</feature>
<evidence type="ECO:0000256" key="5">
    <source>
        <dbReference type="ARBA" id="ARBA00022989"/>
    </source>
</evidence>
<keyword evidence="5 8" id="KW-1133">Transmembrane helix</keyword>
<dbReference type="PANTHER" id="PTHR30576">
    <property type="entry name" value="COLANIC BIOSYNTHESIS UDP-GLUCOSE LIPID CARRIER TRANSFERASE"/>
    <property type="match status" value="1"/>
</dbReference>
<dbReference type="GO" id="GO:0089702">
    <property type="term" value="F:undecaprenyl-phosphate glucose phosphotransferase activity"/>
    <property type="evidence" value="ECO:0007669"/>
    <property type="project" value="UniProtKB-EC"/>
</dbReference>
<dbReference type="EC" id="2.7.8.31" evidence="10"/>
<feature type="domain" description="Bacterial sugar transferase" evidence="9">
    <location>
        <begin position="296"/>
        <end position="480"/>
    </location>
</feature>
<evidence type="ECO:0000313" key="10">
    <source>
        <dbReference type="EMBL" id="WOJ89326.1"/>
    </source>
</evidence>
<proteinExistence type="inferred from homology"/>
<protein>
    <submittedName>
        <fullName evidence="10">Undecaprenyl-phosphate glucose phosphotransferase</fullName>
        <ecNumber evidence="10">2.7.8.31</ecNumber>
    </submittedName>
</protein>
<reference evidence="10 11" key="1">
    <citation type="submission" date="2023-10" db="EMBL/GenBank/DDBJ databases">
        <title>Novel methanotroph of the genus Methylocapsa from a subarctic wetland.</title>
        <authorList>
            <person name="Belova S.E."/>
            <person name="Oshkin I.Y."/>
            <person name="Miroshnikov K."/>
            <person name="Dedysh S.N."/>
        </authorList>
    </citation>
    <scope>NUCLEOTIDE SEQUENCE [LARGE SCALE GENOMIC DNA]</scope>
    <source>
        <strain evidence="10 11">RX1</strain>
    </source>
</reference>
<feature type="transmembrane region" description="Helical" evidence="8">
    <location>
        <begin position="301"/>
        <end position="322"/>
    </location>
</feature>
<keyword evidence="3 10" id="KW-0808">Transferase</keyword>
<organism evidence="10 11">
    <name type="scientific">Methylocapsa polymorpha</name>
    <dbReference type="NCBI Taxonomy" id="3080828"/>
    <lineage>
        <taxon>Bacteria</taxon>
        <taxon>Pseudomonadati</taxon>
        <taxon>Pseudomonadota</taxon>
        <taxon>Alphaproteobacteria</taxon>
        <taxon>Hyphomicrobiales</taxon>
        <taxon>Beijerinckiaceae</taxon>
        <taxon>Methylocapsa</taxon>
    </lineage>
</organism>
<keyword evidence="7" id="KW-0270">Exopolysaccharide synthesis</keyword>
<evidence type="ECO:0000256" key="8">
    <source>
        <dbReference type="SAM" id="Phobius"/>
    </source>
</evidence>
<sequence>MYFNRLSQIAESQVQAERSVRRFDVSYKNIETIAGVLDILVIVFASVFGGGLYQYIWFGEIASADVNLAVGVANSLLYVYVAGSRGLYRLPVLLEPSRYLARIFVTWAIVGLFVTSFLFFLKGETEFSHGAMITSAILQIILLLLARWIAEKTSRSMMATGSLAGRRVVTIGEPEELLRLSTAVLFRYFGLNEAARVSLAVNQGPTSNDVLVDLDRALHEAREYGVEEFVVALRWSSKELLDTVRARLRASPLPVRLLPDHTIRSVLGRRALSTRGPGLTVELQRAPLTPVERGFKRALDIVVSSTAILLLAPLLVATAVVIKLDSPGPAIFRQRRNGFNTKPFIILKFRTMTVQEDGPNITQARRGDHRVTRVGQFLRRSSMDELPQLFNVLWGDMSLVGPRPHALAHDNEYKALIAKYAFRHHVKPGITGWAQVNGLRGETGRLEQMIERVKLDLWYVNHWSFSLDVNILLRTCFEVVRHRAY</sequence>
<evidence type="ECO:0000256" key="6">
    <source>
        <dbReference type="ARBA" id="ARBA00023136"/>
    </source>
</evidence>
<comment type="similarity">
    <text evidence="2">Belongs to the bacterial sugar transferase family.</text>
</comment>
<keyword evidence="6 8" id="KW-0472">Membrane</keyword>
<dbReference type="NCBIfam" id="TIGR03025">
    <property type="entry name" value="EPS_sugtrans"/>
    <property type="match status" value="1"/>
</dbReference>
<dbReference type="RefSeq" id="WP_407338769.1">
    <property type="nucleotide sequence ID" value="NZ_CP136862.1"/>
</dbReference>